<dbReference type="AlphaFoldDB" id="A0A0A8YT36"/>
<reference evidence="1" key="2">
    <citation type="journal article" date="2015" name="Data Brief">
        <title>Shoot transcriptome of the giant reed, Arundo donax.</title>
        <authorList>
            <person name="Barrero R.A."/>
            <person name="Guerrero F.D."/>
            <person name="Moolhuijzen P."/>
            <person name="Goolsby J.A."/>
            <person name="Tidwell J."/>
            <person name="Bellgard S.E."/>
            <person name="Bellgard M.I."/>
        </authorList>
    </citation>
    <scope>NUCLEOTIDE SEQUENCE</scope>
    <source>
        <tissue evidence="1">Shoot tissue taken approximately 20 cm above the soil surface</tissue>
    </source>
</reference>
<sequence length="35" mass="4213">MKIYMFRVKCDLMLTWSRNSDCHFISRDSLLLVSC</sequence>
<protein>
    <submittedName>
        <fullName evidence="1">Uncharacterized protein</fullName>
    </submittedName>
</protein>
<dbReference type="EMBL" id="GBRH01268154">
    <property type="protein sequence ID" value="JAD29741.1"/>
    <property type="molecule type" value="Transcribed_RNA"/>
</dbReference>
<accession>A0A0A8YT36</accession>
<reference evidence="1" key="1">
    <citation type="submission" date="2014-09" db="EMBL/GenBank/DDBJ databases">
        <authorList>
            <person name="Magalhaes I.L.F."/>
            <person name="Oliveira U."/>
            <person name="Santos F.R."/>
            <person name="Vidigal T.H.D.A."/>
            <person name="Brescovit A.D."/>
            <person name="Santos A.J."/>
        </authorList>
    </citation>
    <scope>NUCLEOTIDE SEQUENCE</scope>
    <source>
        <tissue evidence="1">Shoot tissue taken approximately 20 cm above the soil surface</tissue>
    </source>
</reference>
<evidence type="ECO:0000313" key="1">
    <source>
        <dbReference type="EMBL" id="JAD29741.1"/>
    </source>
</evidence>
<name>A0A0A8YT36_ARUDO</name>
<organism evidence="1">
    <name type="scientific">Arundo donax</name>
    <name type="common">Giant reed</name>
    <name type="synonym">Donax arundinaceus</name>
    <dbReference type="NCBI Taxonomy" id="35708"/>
    <lineage>
        <taxon>Eukaryota</taxon>
        <taxon>Viridiplantae</taxon>
        <taxon>Streptophyta</taxon>
        <taxon>Embryophyta</taxon>
        <taxon>Tracheophyta</taxon>
        <taxon>Spermatophyta</taxon>
        <taxon>Magnoliopsida</taxon>
        <taxon>Liliopsida</taxon>
        <taxon>Poales</taxon>
        <taxon>Poaceae</taxon>
        <taxon>PACMAD clade</taxon>
        <taxon>Arundinoideae</taxon>
        <taxon>Arundineae</taxon>
        <taxon>Arundo</taxon>
    </lineage>
</organism>
<proteinExistence type="predicted"/>